<dbReference type="Proteomes" id="UP000824220">
    <property type="component" value="Unassembled WGS sequence"/>
</dbReference>
<name>A0A9D2H5W8_9MICO</name>
<feature type="transmembrane region" description="Helical" evidence="1">
    <location>
        <begin position="242"/>
        <end position="260"/>
    </location>
</feature>
<proteinExistence type="predicted"/>
<evidence type="ECO:0000259" key="2">
    <source>
        <dbReference type="Pfam" id="PF01757"/>
    </source>
</evidence>
<accession>A0A9D2H5W8</accession>
<gene>
    <name evidence="4" type="ORF">H9800_10190</name>
</gene>
<keyword evidence="4" id="KW-0012">Acyltransferase</keyword>
<dbReference type="InterPro" id="IPR043968">
    <property type="entry name" value="SGNH"/>
</dbReference>
<keyword evidence="1" id="KW-0472">Membrane</keyword>
<dbReference type="InterPro" id="IPR002656">
    <property type="entry name" value="Acyl_transf_3_dom"/>
</dbReference>
<feature type="transmembrane region" description="Helical" evidence="1">
    <location>
        <begin position="160"/>
        <end position="176"/>
    </location>
</feature>
<feature type="transmembrane region" description="Helical" evidence="1">
    <location>
        <begin position="183"/>
        <end position="204"/>
    </location>
</feature>
<dbReference type="GO" id="GO:0016020">
    <property type="term" value="C:membrane"/>
    <property type="evidence" value="ECO:0007669"/>
    <property type="project" value="TreeGrafter"/>
</dbReference>
<feature type="domain" description="Acyltransferase 3" evidence="2">
    <location>
        <begin position="22"/>
        <end position="345"/>
    </location>
</feature>
<feature type="transmembrane region" description="Helical" evidence="1">
    <location>
        <begin position="328"/>
        <end position="346"/>
    </location>
</feature>
<evidence type="ECO:0000313" key="5">
    <source>
        <dbReference type="Proteomes" id="UP000824220"/>
    </source>
</evidence>
<dbReference type="AlphaFoldDB" id="A0A9D2H5W8"/>
<dbReference type="PANTHER" id="PTHR23028:SF53">
    <property type="entry name" value="ACYL_TRANSF_3 DOMAIN-CONTAINING PROTEIN"/>
    <property type="match status" value="1"/>
</dbReference>
<organism evidence="4 5">
    <name type="scientific">Candidatus Microbacterium stercoravium</name>
    <dbReference type="NCBI Taxonomy" id="2838697"/>
    <lineage>
        <taxon>Bacteria</taxon>
        <taxon>Bacillati</taxon>
        <taxon>Actinomycetota</taxon>
        <taxon>Actinomycetes</taxon>
        <taxon>Micrococcales</taxon>
        <taxon>Microbacteriaceae</taxon>
        <taxon>Microbacterium</taxon>
    </lineage>
</organism>
<feature type="transmembrane region" description="Helical" evidence="1">
    <location>
        <begin position="46"/>
        <end position="67"/>
    </location>
</feature>
<keyword evidence="4" id="KW-0808">Transferase</keyword>
<feature type="domain" description="SGNH" evidence="3">
    <location>
        <begin position="461"/>
        <end position="674"/>
    </location>
</feature>
<dbReference type="Pfam" id="PF01757">
    <property type="entry name" value="Acyl_transf_3"/>
    <property type="match status" value="1"/>
</dbReference>
<comment type="caution">
    <text evidence="4">The sequence shown here is derived from an EMBL/GenBank/DDBJ whole genome shotgun (WGS) entry which is preliminary data.</text>
</comment>
<sequence>MTATPVRTRRDARAATRGFRPDIQALRALAVMSVMLYHLWPNRLTGGFVGVDVFFVISGYLITSHLIRERAKTGRIALGRFWARRAARLLPASLLVLVLVGLATLAFVPNALWPQFFGDVTASALYVQNWHLLFDSVDYLAADNLASPVQHFWTLSAEEQFYVLLPLLMVLSMWLFRKLPWRMVMLIAIAAATVASFVFSIVQVELAPSAAYFSTFTRAWEFGAGALLAFVPAVTRARPGTVIAGLGVGMILLAVVLYTGQTPFPGVAALLPVMGTVLAIWGGMPSLLAPFGRLTPISMLGRVSYAVYLWHWPFIVIVPFATGVPLTTVHKLLIAAGSIALAWLSTRYVEDRVRTSPKLLAGRRPRTVAIWSAAGMACVLAVSLASTTALRASEQGTLEAQEQLVEEQPDCFGAQGIDPDLAPCDNPELDAAPLVPALSEIEKDDANIPKCWAGPEVADLNMCTFGPEDADTRIVAIGDSHNNAMLTAYEAAADELGWRIDVAGHAGCYWTDEDLDLATDEQTEACAAWRGAVDEFVQSADDVDAYVVASRGGETDADDAQVAGMVSAWASRPDTTIPVLALFDNPFFGESPVTCVSEDPPTAAERCAKPQSEVLLDDGKQRAVEQDPNAALLDLTPYYCADGTCPAVIGGVAVYRDAHHVTATYASTLGPYLAAELRGALGR</sequence>
<reference evidence="4" key="2">
    <citation type="submission" date="2021-04" db="EMBL/GenBank/DDBJ databases">
        <authorList>
            <person name="Gilroy R."/>
        </authorList>
    </citation>
    <scope>NUCLEOTIDE SEQUENCE</scope>
    <source>
        <strain evidence="4">ChiHjej8B7-3636</strain>
    </source>
</reference>
<dbReference type="GO" id="GO:0016747">
    <property type="term" value="F:acyltransferase activity, transferring groups other than amino-acyl groups"/>
    <property type="evidence" value="ECO:0007669"/>
    <property type="project" value="InterPro"/>
</dbReference>
<dbReference type="PANTHER" id="PTHR23028">
    <property type="entry name" value="ACETYLTRANSFERASE"/>
    <property type="match status" value="1"/>
</dbReference>
<keyword evidence="1" id="KW-0812">Transmembrane</keyword>
<dbReference type="Pfam" id="PF19040">
    <property type="entry name" value="SGNH"/>
    <property type="match status" value="1"/>
</dbReference>
<feature type="transmembrane region" description="Helical" evidence="1">
    <location>
        <begin position="21"/>
        <end position="40"/>
    </location>
</feature>
<evidence type="ECO:0000256" key="1">
    <source>
        <dbReference type="SAM" id="Phobius"/>
    </source>
</evidence>
<feature type="transmembrane region" description="Helical" evidence="1">
    <location>
        <begin position="367"/>
        <end position="385"/>
    </location>
</feature>
<feature type="transmembrane region" description="Helical" evidence="1">
    <location>
        <begin position="210"/>
        <end position="230"/>
    </location>
</feature>
<reference evidence="4" key="1">
    <citation type="journal article" date="2021" name="PeerJ">
        <title>Extensive microbial diversity within the chicken gut microbiome revealed by metagenomics and culture.</title>
        <authorList>
            <person name="Gilroy R."/>
            <person name="Ravi A."/>
            <person name="Getino M."/>
            <person name="Pursley I."/>
            <person name="Horton D.L."/>
            <person name="Alikhan N.F."/>
            <person name="Baker D."/>
            <person name="Gharbi K."/>
            <person name="Hall N."/>
            <person name="Watson M."/>
            <person name="Adriaenssens E.M."/>
            <person name="Foster-Nyarko E."/>
            <person name="Jarju S."/>
            <person name="Secka A."/>
            <person name="Antonio M."/>
            <person name="Oren A."/>
            <person name="Chaudhuri R.R."/>
            <person name="La Ragione R."/>
            <person name="Hildebrand F."/>
            <person name="Pallen M.J."/>
        </authorList>
    </citation>
    <scope>NUCLEOTIDE SEQUENCE</scope>
    <source>
        <strain evidence="4">ChiHjej8B7-3636</strain>
    </source>
</reference>
<feature type="transmembrane region" description="Helical" evidence="1">
    <location>
        <begin position="266"/>
        <end position="291"/>
    </location>
</feature>
<protein>
    <submittedName>
        <fullName evidence="4">Acyltransferase</fullName>
    </submittedName>
</protein>
<dbReference type="GO" id="GO:0009103">
    <property type="term" value="P:lipopolysaccharide biosynthetic process"/>
    <property type="evidence" value="ECO:0007669"/>
    <property type="project" value="TreeGrafter"/>
</dbReference>
<dbReference type="InterPro" id="IPR050879">
    <property type="entry name" value="Acyltransferase_3"/>
</dbReference>
<evidence type="ECO:0000313" key="4">
    <source>
        <dbReference type="EMBL" id="HJA05212.1"/>
    </source>
</evidence>
<keyword evidence="1" id="KW-1133">Transmembrane helix</keyword>
<evidence type="ECO:0000259" key="3">
    <source>
        <dbReference type="Pfam" id="PF19040"/>
    </source>
</evidence>
<dbReference type="EMBL" id="DXAM01000140">
    <property type="protein sequence ID" value="HJA05212.1"/>
    <property type="molecule type" value="Genomic_DNA"/>
</dbReference>
<feature type="transmembrane region" description="Helical" evidence="1">
    <location>
        <begin position="88"/>
        <end position="108"/>
    </location>
</feature>
<feature type="transmembrane region" description="Helical" evidence="1">
    <location>
        <begin position="303"/>
        <end position="322"/>
    </location>
</feature>